<organism evidence="1 2">
    <name type="scientific">Shewanella sedimentimangrovi</name>
    <dbReference type="NCBI Taxonomy" id="2814293"/>
    <lineage>
        <taxon>Bacteria</taxon>
        <taxon>Pseudomonadati</taxon>
        <taxon>Pseudomonadota</taxon>
        <taxon>Gammaproteobacteria</taxon>
        <taxon>Alteromonadales</taxon>
        <taxon>Shewanellaceae</taxon>
        <taxon>Shewanella</taxon>
    </lineage>
</organism>
<dbReference type="SUPFAM" id="SSF52833">
    <property type="entry name" value="Thioredoxin-like"/>
    <property type="match status" value="1"/>
</dbReference>
<sequence>MPEVLPSPDFILYHTEGCHLCHEAQALLEQAGIAYRLQDICEDEQLAERYGVRIPVVRCNHSGAELGWPFDLNLLLDFAGA</sequence>
<reference evidence="1 2" key="1">
    <citation type="submission" date="2021-03" db="EMBL/GenBank/DDBJ databases">
        <title>Novel species identification of genus Shewanella.</title>
        <authorList>
            <person name="Liu G."/>
            <person name="Zhang Q."/>
        </authorList>
    </citation>
    <scope>NUCLEOTIDE SEQUENCE [LARGE SCALE GENOMIC DNA]</scope>
    <source>
        <strain evidence="1 2">FJAT-52962</strain>
    </source>
</reference>
<name>A0ABX7QWA3_9GAMM</name>
<dbReference type="Proteomes" id="UP000663207">
    <property type="component" value="Chromosome"/>
</dbReference>
<dbReference type="InterPro" id="IPR036249">
    <property type="entry name" value="Thioredoxin-like_sf"/>
</dbReference>
<dbReference type="Pfam" id="PF05768">
    <property type="entry name" value="Glrx-like"/>
    <property type="match status" value="1"/>
</dbReference>
<protein>
    <submittedName>
        <fullName evidence="1">Glutaredoxin family protein</fullName>
    </submittedName>
</protein>
<evidence type="ECO:0000313" key="1">
    <source>
        <dbReference type="EMBL" id="QSX35709.1"/>
    </source>
</evidence>
<dbReference type="InterPro" id="IPR008554">
    <property type="entry name" value="Glutaredoxin-like"/>
</dbReference>
<proteinExistence type="predicted"/>
<gene>
    <name evidence="1" type="ORF">JYB85_09950</name>
</gene>
<accession>A0ABX7QWA3</accession>
<dbReference type="RefSeq" id="WP_207379187.1">
    <property type="nucleotide sequence ID" value="NZ_CP071502.1"/>
</dbReference>
<dbReference type="EMBL" id="CP071502">
    <property type="protein sequence ID" value="QSX35709.1"/>
    <property type="molecule type" value="Genomic_DNA"/>
</dbReference>
<evidence type="ECO:0000313" key="2">
    <source>
        <dbReference type="Proteomes" id="UP000663207"/>
    </source>
</evidence>
<dbReference type="Gene3D" id="3.40.30.10">
    <property type="entry name" value="Glutaredoxin"/>
    <property type="match status" value="1"/>
</dbReference>
<dbReference type="CDD" id="cd02976">
    <property type="entry name" value="NrdH"/>
    <property type="match status" value="1"/>
</dbReference>
<keyword evidence="2" id="KW-1185">Reference proteome</keyword>